<dbReference type="Pfam" id="PF13412">
    <property type="entry name" value="HTH_24"/>
    <property type="match status" value="1"/>
</dbReference>
<evidence type="ECO:0000313" key="3">
    <source>
        <dbReference type="Proteomes" id="UP000317536"/>
    </source>
</evidence>
<proteinExistence type="inferred from homology"/>
<dbReference type="InterPro" id="IPR036388">
    <property type="entry name" value="WH-like_DNA-bd_sf"/>
</dbReference>
<dbReference type="Proteomes" id="UP000317536">
    <property type="component" value="Unassembled WGS sequence"/>
</dbReference>
<dbReference type="AlphaFoldDB" id="A0A556RA34"/>
<dbReference type="Gene3D" id="1.10.10.10">
    <property type="entry name" value="Winged helix-like DNA-binding domain superfamily/Winged helix DNA-binding domain"/>
    <property type="match status" value="1"/>
</dbReference>
<dbReference type="InterPro" id="IPR000600">
    <property type="entry name" value="ROK"/>
</dbReference>
<name>A0A556RA34_9BIFI</name>
<accession>A0A556RA34</accession>
<dbReference type="SUPFAM" id="SSF46785">
    <property type="entry name" value="Winged helix' DNA-binding domain"/>
    <property type="match status" value="1"/>
</dbReference>
<dbReference type="SUPFAM" id="SSF53067">
    <property type="entry name" value="Actin-like ATPase domain"/>
    <property type="match status" value="1"/>
</dbReference>
<gene>
    <name evidence="2" type="ORF">FPK29_05240</name>
</gene>
<comment type="caution">
    <text evidence="2">The sequence shown here is derived from an EMBL/GenBank/DDBJ whole genome shotgun (WGS) entry which is preliminary data.</text>
</comment>
<dbReference type="InterPro" id="IPR043129">
    <property type="entry name" value="ATPase_NBD"/>
</dbReference>
<reference evidence="2 3" key="1">
    <citation type="submission" date="2019-07" db="EMBL/GenBank/DDBJ databases">
        <title>Bifidobacterium asteroides genomes.</title>
        <authorList>
            <person name="Zheng H."/>
        </authorList>
    </citation>
    <scope>NUCLEOTIDE SEQUENCE [LARGE SCALE GENOMIC DNA]</scope>
    <source>
        <strain evidence="2 3">W8111</strain>
    </source>
</reference>
<protein>
    <submittedName>
        <fullName evidence="2">ROK family transcriptional regulator</fullName>
    </submittedName>
</protein>
<dbReference type="PANTHER" id="PTHR18964:SF149">
    <property type="entry name" value="BIFUNCTIONAL UDP-N-ACETYLGLUCOSAMINE 2-EPIMERASE_N-ACETYLMANNOSAMINE KINASE"/>
    <property type="match status" value="1"/>
</dbReference>
<evidence type="ECO:0000313" key="2">
    <source>
        <dbReference type="EMBL" id="TSJ85758.1"/>
    </source>
</evidence>
<dbReference type="EMBL" id="VMHJ01000002">
    <property type="protein sequence ID" value="TSJ85758.1"/>
    <property type="molecule type" value="Genomic_DNA"/>
</dbReference>
<dbReference type="Gene3D" id="3.30.420.40">
    <property type="match status" value="2"/>
</dbReference>
<dbReference type="Pfam" id="PF00480">
    <property type="entry name" value="ROK"/>
    <property type="match status" value="1"/>
</dbReference>
<dbReference type="InterPro" id="IPR036390">
    <property type="entry name" value="WH_DNA-bd_sf"/>
</dbReference>
<sequence length="441" mass="47408">MRKPSINEARMSLSKQSESPFLQGTNLTAVGDYNRSVVLDTIRKAGQISRVEVSHLTGLTSQTVTNMVRKLIDSGLVQEEGTVTVGRGKPRTAIRLNPDGRYAVGIHLEPAKTTVILINLAGHIIDRDLPNLPDDSAQAIAALASTVSLLLGRNGIPGKRMGGIGIAIPGPVDARRGTVLDPPNLSGWRNVRLAHDLELSTGLPVFMEKDVTAACHGQTWAGRGEETGQDFLFMYMGLGIAFGTVRHGHVYQGRTGNVGEMGHIVVDTSGPACWCGQRGCVAVTCDPRSLVKQAEKEGLFPAPTHVQDPRAFNDSADLPFLDEAFKSLCQRAHGGDEVCRDLLLESAGRIGRAVTILTDLWDMDTVVFGGPYWHLLKDIYLNRVAQVLRRRSVLRQVHNFKVLSTTLGGDIAAIGAASAILDHDLTPGPAPGMSGRDRSAI</sequence>
<organism evidence="2 3">
    <name type="scientific">Bifidobacterium asteroides</name>
    <dbReference type="NCBI Taxonomy" id="1684"/>
    <lineage>
        <taxon>Bacteria</taxon>
        <taxon>Bacillati</taxon>
        <taxon>Actinomycetota</taxon>
        <taxon>Actinomycetes</taxon>
        <taxon>Bifidobacteriales</taxon>
        <taxon>Bifidobacteriaceae</taxon>
        <taxon>Bifidobacterium</taxon>
    </lineage>
</organism>
<comment type="similarity">
    <text evidence="1">Belongs to the ROK (NagC/XylR) family.</text>
</comment>
<evidence type="ECO:0000256" key="1">
    <source>
        <dbReference type="ARBA" id="ARBA00006479"/>
    </source>
</evidence>
<dbReference type="PANTHER" id="PTHR18964">
    <property type="entry name" value="ROK (REPRESSOR, ORF, KINASE) FAMILY"/>
    <property type="match status" value="1"/>
</dbReference>